<dbReference type="PANTHER" id="PTHR41248">
    <property type="entry name" value="NORD PROTEIN"/>
    <property type="match status" value="1"/>
</dbReference>
<dbReference type="NCBIfam" id="TIGR01651">
    <property type="entry name" value="CobT"/>
    <property type="match status" value="1"/>
</dbReference>
<feature type="domain" description="VWFA" evidence="3">
    <location>
        <begin position="404"/>
        <end position="595"/>
    </location>
</feature>
<dbReference type="GO" id="GO:0051116">
    <property type="term" value="F:cobaltochelatase activity"/>
    <property type="evidence" value="ECO:0007669"/>
    <property type="project" value="UniProtKB-UniRule"/>
</dbReference>
<dbReference type="PIRSF" id="PIRSF031715">
    <property type="entry name" value="Cob_chel_CobT"/>
    <property type="match status" value="1"/>
</dbReference>
<dbReference type="EC" id="6.6.1.2" evidence="1"/>
<feature type="compositionally biased region" description="Acidic residues" evidence="2">
    <location>
        <begin position="233"/>
        <end position="245"/>
    </location>
</feature>
<dbReference type="KEGG" id="caul:KCG34_21350"/>
<dbReference type="CDD" id="cd01454">
    <property type="entry name" value="vWA_norD_type"/>
    <property type="match status" value="1"/>
</dbReference>
<dbReference type="InterPro" id="IPR051928">
    <property type="entry name" value="NorD/CobT"/>
</dbReference>
<protein>
    <recommendedName>
        <fullName evidence="1">Cobaltochelatase subunit CobT</fullName>
        <ecNumber evidence="1">6.6.1.2</ecNumber>
    </recommendedName>
</protein>
<accession>A0A975FY17</accession>
<organism evidence="4 5">
    <name type="scientific">Phenylobacterium montanum</name>
    <dbReference type="NCBI Taxonomy" id="2823693"/>
    <lineage>
        <taxon>Bacteria</taxon>
        <taxon>Pseudomonadati</taxon>
        <taxon>Pseudomonadota</taxon>
        <taxon>Alphaproteobacteria</taxon>
        <taxon>Caulobacterales</taxon>
        <taxon>Caulobacteraceae</taxon>
        <taxon>Phenylobacterium</taxon>
    </lineage>
</organism>
<dbReference type="InterPro" id="IPR006538">
    <property type="entry name" value="CobT"/>
</dbReference>
<evidence type="ECO:0000313" key="5">
    <source>
        <dbReference type="Proteomes" id="UP000676409"/>
    </source>
</evidence>
<feature type="region of interest" description="Disordered" evidence="2">
    <location>
        <begin position="209"/>
        <end position="305"/>
    </location>
</feature>
<dbReference type="PANTHER" id="PTHR41248:SF1">
    <property type="entry name" value="NORD PROTEIN"/>
    <property type="match status" value="1"/>
</dbReference>
<dbReference type="Gene3D" id="3.40.50.410">
    <property type="entry name" value="von Willebrand factor, type A domain"/>
    <property type="match status" value="1"/>
</dbReference>
<sequence>MSNKAESPTDTFKRALTQATRSLAESADLEVTFSGDGPQLSGNHAILPHPPRDLTGKETTRIRGLADQMALRISHHDPAAHARLCPHSPNGKAIFEAVEQARIEAIGANALGGVRANLAAVLEQACERKGLNRIDENAPPPLADIVGLMVRERLTGEAPPDSAKLLVDRHRATIEAKAGEDLNRLIDQLDDQAAFARVARSIIKDLDLGEDLGDESQDSEEGENEPSESPQEMNDDASEGEDQEGEAAQPDPSEASDRDAEGGEDQRMEVDQDADGEDTEDQPEMGDGEQPSRPEAKDPGLKEPPYKVFTAQHDEVVDAEELCEPEELNRLRAYLDQQLANLHNVVSRLANRLQRRLLAQQNRAWSFDLEEGILDVARLTRVIIDPTAPLSFKQEEDTEFRDTVVTLLIDNSGSMRGRPIMVAAVCADILARTLERCGVKVEILGFTTRAWKGGQSREDWLKAGKPAAPGRLNDLRHIIYKGADSPWRRARKNLGLMMREGLLKENIDGEALIWAHHRLIGRTEQRKILMVISDGAPVDDSTLSVNSGHYLERHLRTVITEIEAHSPVELIAIGIGHDVRRYYRRAVTIVDVEQLGGVITEQLAALFDEEPRAPAGRVSPILQAPPTVQGTNPLTMGRRAKMVAALEELKVGTIV</sequence>
<feature type="compositionally biased region" description="Acidic residues" evidence="2">
    <location>
        <begin position="271"/>
        <end position="287"/>
    </location>
</feature>
<dbReference type="Proteomes" id="UP000676409">
    <property type="component" value="Chromosome"/>
</dbReference>
<feature type="compositionally biased region" description="Acidic residues" evidence="2">
    <location>
        <begin position="209"/>
        <end position="226"/>
    </location>
</feature>
<gene>
    <name evidence="4" type="primary">cobT</name>
    <name evidence="4" type="ORF">KCG34_21350</name>
</gene>
<dbReference type="InterPro" id="IPR036465">
    <property type="entry name" value="vWFA_dom_sf"/>
</dbReference>
<dbReference type="InterPro" id="IPR002035">
    <property type="entry name" value="VWF_A"/>
</dbReference>
<dbReference type="SUPFAM" id="SSF53300">
    <property type="entry name" value="vWA-like"/>
    <property type="match status" value="1"/>
</dbReference>
<name>A0A975FY17_9CAUL</name>
<dbReference type="GO" id="GO:0009236">
    <property type="term" value="P:cobalamin biosynthetic process"/>
    <property type="evidence" value="ECO:0007669"/>
    <property type="project" value="UniProtKB-UniRule"/>
</dbReference>
<evidence type="ECO:0000256" key="1">
    <source>
        <dbReference type="NCBIfam" id="TIGR01651"/>
    </source>
</evidence>
<dbReference type="RefSeq" id="WP_211937620.1">
    <property type="nucleotide sequence ID" value="NZ_CP073078.1"/>
</dbReference>
<dbReference type="PROSITE" id="PS50234">
    <property type="entry name" value="VWFA"/>
    <property type="match status" value="1"/>
</dbReference>
<feature type="compositionally biased region" description="Basic and acidic residues" evidence="2">
    <location>
        <begin position="290"/>
        <end position="305"/>
    </location>
</feature>
<dbReference type="Pfam" id="PF11775">
    <property type="entry name" value="CobT_C"/>
    <property type="match status" value="1"/>
</dbReference>
<dbReference type="SMART" id="SM00327">
    <property type="entry name" value="VWA"/>
    <property type="match status" value="1"/>
</dbReference>
<dbReference type="InterPro" id="IPR025861">
    <property type="entry name" value="CobT_VWA_dom"/>
</dbReference>
<feature type="compositionally biased region" description="Basic and acidic residues" evidence="2">
    <location>
        <begin position="255"/>
        <end position="270"/>
    </location>
</feature>
<keyword evidence="5" id="KW-1185">Reference proteome</keyword>
<keyword evidence="4" id="KW-0436">Ligase</keyword>
<reference evidence="4" key="1">
    <citation type="submission" date="2021-04" db="EMBL/GenBank/DDBJ databases">
        <title>The complete genome sequence of Caulobacter sp. S6.</title>
        <authorList>
            <person name="Tang Y."/>
            <person name="Ouyang W."/>
            <person name="Liu Q."/>
            <person name="Huang B."/>
            <person name="Guo Z."/>
            <person name="Lei P."/>
        </authorList>
    </citation>
    <scope>NUCLEOTIDE SEQUENCE</scope>
    <source>
        <strain evidence="4">S6</strain>
    </source>
</reference>
<evidence type="ECO:0000259" key="3">
    <source>
        <dbReference type="PROSITE" id="PS50234"/>
    </source>
</evidence>
<evidence type="ECO:0000256" key="2">
    <source>
        <dbReference type="SAM" id="MobiDB-lite"/>
    </source>
</evidence>
<dbReference type="EMBL" id="CP073078">
    <property type="protein sequence ID" value="QUD87568.1"/>
    <property type="molecule type" value="Genomic_DNA"/>
</dbReference>
<proteinExistence type="predicted"/>
<dbReference type="Pfam" id="PF06213">
    <property type="entry name" value="CobT"/>
    <property type="match status" value="1"/>
</dbReference>
<dbReference type="AlphaFoldDB" id="A0A975FY17"/>
<evidence type="ECO:0000313" key="4">
    <source>
        <dbReference type="EMBL" id="QUD87568.1"/>
    </source>
</evidence>